<organism evidence="2 3">
    <name type="scientific">Qipengyuania marisflavi</name>
    <dbReference type="NCBI Taxonomy" id="2486356"/>
    <lineage>
        <taxon>Bacteria</taxon>
        <taxon>Pseudomonadati</taxon>
        <taxon>Pseudomonadota</taxon>
        <taxon>Alphaproteobacteria</taxon>
        <taxon>Sphingomonadales</taxon>
        <taxon>Erythrobacteraceae</taxon>
        <taxon>Qipengyuania</taxon>
    </lineage>
</organism>
<evidence type="ECO:0000313" key="3">
    <source>
        <dbReference type="Proteomes" id="UP000309668"/>
    </source>
</evidence>
<gene>
    <name evidence="2" type="ORF">FEV51_07825</name>
</gene>
<feature type="transmembrane region" description="Helical" evidence="1">
    <location>
        <begin position="193"/>
        <end position="214"/>
    </location>
</feature>
<dbReference type="GO" id="GO:0016020">
    <property type="term" value="C:membrane"/>
    <property type="evidence" value="ECO:0007669"/>
    <property type="project" value="InterPro"/>
</dbReference>
<evidence type="ECO:0000256" key="1">
    <source>
        <dbReference type="SAM" id="Phobius"/>
    </source>
</evidence>
<name>A0A5S3P7I6_9SPHN</name>
<dbReference type="Pfam" id="PF14102">
    <property type="entry name" value="Caps_synth_CapC"/>
    <property type="match status" value="2"/>
</dbReference>
<feature type="transmembrane region" description="Helical" evidence="1">
    <location>
        <begin position="156"/>
        <end position="173"/>
    </location>
</feature>
<evidence type="ECO:0008006" key="4">
    <source>
        <dbReference type="Google" id="ProtNLM"/>
    </source>
</evidence>
<dbReference type="GO" id="GO:0045227">
    <property type="term" value="P:capsule polysaccharide biosynthetic process"/>
    <property type="evidence" value="ECO:0007669"/>
    <property type="project" value="InterPro"/>
</dbReference>
<keyword evidence="1" id="KW-0812">Transmembrane</keyword>
<dbReference type="AlphaFoldDB" id="A0A5S3P7I6"/>
<dbReference type="RefSeq" id="WP_138617631.1">
    <property type="nucleotide sequence ID" value="NZ_VCAO01000003.1"/>
</dbReference>
<feature type="transmembrane region" description="Helical" evidence="1">
    <location>
        <begin position="336"/>
        <end position="358"/>
    </location>
</feature>
<sequence>MLTLAIFPEGGLASSVITTVWVGVLVLCFFNLRFGWVLSGLVVPGYLVPLIIVKPVSALVIVIEAILTYLIVYLFSEKLARGRFPALFGRDRFMGLILASIAVRLLLDGFLLPQAADWIQLNWNREVDWESDLQSFGLVIVSLMANQFWKPGLGRGITTMVVVTGISWFLVRYGLMEFTNFRISGVTYLYEGLASSVLASPKAYIILVLTALYASHMNVRYGWDFSGILIPALIALQWYEPTKILTSFAEAIAIYLIARQLLKTPWLANATMEGANKVLLFFNISFALKLLVGWGLLWAGWNVKTTDFYGFGYLLSTLLAMKAHDKDIFPRLMRSTLQVSFVGAGAGNLVGLALAVLIPANVAGAGTQTADDMRRTREDSLLVNAIGDAHWRAESNSGATLGSQSAEALSDAVELLEVGLPAVQAGAAAASGGWRVEALSAQRAAIIREDGQGRDLILFDANGTRDLVMRVDDPAARPGLVASARVLMEQLGARWLVVSAPAASGSTGQSVVGTISSTLDVPQLVVGASAQAGPPRLSLVGDSAEAIDLDALRSLYPSLAVSFADSRSRAGGATVGASSLSLSGDAIAALLAPRSATPAALNECQLPEQGAAAPQADSLEQLLFLRSEIVLPVLSALESGKEPTTAFRAAPMLGVILEPCTSGGQPHILLRSDDVSGGAYLFRRGGDPAVLIESALRSERRGTSGAASDADIQLVDMGLRVQQASNAQLLALAPRELRYDGSQATAFGIVTQAAIGRQGDDPALVVQLRPRPKFGASSVPADRAILLPDRLNTVSERIAAYEAMVRGAGYVPLVATRDARFAGYEAFPLASLRYLNQYFAKRYLIIYPPVEGR</sequence>
<keyword evidence="3" id="KW-1185">Reference proteome</keyword>
<keyword evidence="1" id="KW-0472">Membrane</keyword>
<protein>
    <recommendedName>
        <fullName evidence="4">Capsule biosynthesis CapC</fullName>
    </recommendedName>
</protein>
<feature type="transmembrane region" description="Helical" evidence="1">
    <location>
        <begin position="274"/>
        <end position="296"/>
    </location>
</feature>
<dbReference type="Proteomes" id="UP000309668">
    <property type="component" value="Unassembled WGS sequence"/>
</dbReference>
<keyword evidence="1" id="KW-1133">Transmembrane helix</keyword>
<feature type="transmembrane region" description="Helical" evidence="1">
    <location>
        <begin position="12"/>
        <end position="34"/>
    </location>
</feature>
<comment type="caution">
    <text evidence="2">The sequence shown here is derived from an EMBL/GenBank/DDBJ whole genome shotgun (WGS) entry which is preliminary data.</text>
</comment>
<dbReference type="OrthoDB" id="7877092at2"/>
<proteinExistence type="predicted"/>
<feature type="transmembrane region" description="Helical" evidence="1">
    <location>
        <begin position="93"/>
        <end position="113"/>
    </location>
</feature>
<reference evidence="2 3" key="1">
    <citation type="submission" date="2019-05" db="EMBL/GenBank/DDBJ databases">
        <title>Erythrobacter marisflavi sp. nov., isolated from isolated from water of an estuary environment.</title>
        <authorList>
            <person name="Yoon J.-H."/>
        </authorList>
    </citation>
    <scope>NUCLEOTIDE SEQUENCE [LARGE SCALE GENOMIC DNA]</scope>
    <source>
        <strain evidence="2 3">KEM-5</strain>
    </source>
</reference>
<dbReference type="EMBL" id="VCAO01000003">
    <property type="protein sequence ID" value="TMM48193.1"/>
    <property type="molecule type" value="Genomic_DNA"/>
</dbReference>
<accession>A0A5S3P7I6</accession>
<dbReference type="InterPro" id="IPR008338">
    <property type="entry name" value="Capsule_biosynth_CapC"/>
</dbReference>
<feature type="transmembrane region" description="Helical" evidence="1">
    <location>
        <begin position="46"/>
        <end position="72"/>
    </location>
</feature>
<evidence type="ECO:0000313" key="2">
    <source>
        <dbReference type="EMBL" id="TMM48193.1"/>
    </source>
</evidence>